<accession>A0ACB0KRC5</accession>
<reference evidence="1" key="1">
    <citation type="submission" date="2023-10" db="EMBL/GenBank/DDBJ databases">
        <authorList>
            <person name="Rodriguez Cubillos JULIANA M."/>
            <person name="De Vega J."/>
        </authorList>
    </citation>
    <scope>NUCLEOTIDE SEQUENCE</scope>
</reference>
<dbReference type="EMBL" id="CASHSV030000311">
    <property type="protein sequence ID" value="CAJ2658854.1"/>
    <property type="molecule type" value="Genomic_DNA"/>
</dbReference>
<evidence type="ECO:0000313" key="1">
    <source>
        <dbReference type="EMBL" id="CAJ2658854.1"/>
    </source>
</evidence>
<sequence length="173" mass="19510">MSSETGVQRSYQGWCTLDLKHREVARYKSVVQVVGTVQGHNISGKDQRVHCSININTEIGRLSARRPSLQNQPALEKDRYKIRQAFIAAPGNSLIVADYGQLELRILAHLTNCKSMLEAFEAGGDFHSRTAMNMYPYIRQAVDHDNKEVLLEWHPQSGEDKPPVPLLKVKTSI</sequence>
<gene>
    <name evidence="1" type="ORF">MILVUS5_LOCUS25161</name>
</gene>
<evidence type="ECO:0000313" key="2">
    <source>
        <dbReference type="Proteomes" id="UP001177021"/>
    </source>
</evidence>
<protein>
    <submittedName>
        <fullName evidence="1">Uncharacterized protein</fullName>
    </submittedName>
</protein>
<comment type="caution">
    <text evidence="1">The sequence shown here is derived from an EMBL/GenBank/DDBJ whole genome shotgun (WGS) entry which is preliminary data.</text>
</comment>
<proteinExistence type="predicted"/>
<organism evidence="1 2">
    <name type="scientific">Trifolium pratense</name>
    <name type="common">Red clover</name>
    <dbReference type="NCBI Taxonomy" id="57577"/>
    <lineage>
        <taxon>Eukaryota</taxon>
        <taxon>Viridiplantae</taxon>
        <taxon>Streptophyta</taxon>
        <taxon>Embryophyta</taxon>
        <taxon>Tracheophyta</taxon>
        <taxon>Spermatophyta</taxon>
        <taxon>Magnoliopsida</taxon>
        <taxon>eudicotyledons</taxon>
        <taxon>Gunneridae</taxon>
        <taxon>Pentapetalae</taxon>
        <taxon>rosids</taxon>
        <taxon>fabids</taxon>
        <taxon>Fabales</taxon>
        <taxon>Fabaceae</taxon>
        <taxon>Papilionoideae</taxon>
        <taxon>50 kb inversion clade</taxon>
        <taxon>NPAAA clade</taxon>
        <taxon>Hologalegina</taxon>
        <taxon>IRL clade</taxon>
        <taxon>Trifolieae</taxon>
        <taxon>Trifolium</taxon>
    </lineage>
</organism>
<keyword evidence="2" id="KW-1185">Reference proteome</keyword>
<name>A0ACB0KRC5_TRIPR</name>
<dbReference type="Proteomes" id="UP001177021">
    <property type="component" value="Unassembled WGS sequence"/>
</dbReference>